<dbReference type="AlphaFoldDB" id="A0A1M7SDQ7"/>
<dbReference type="Proteomes" id="UP000184097">
    <property type="component" value="Unassembled WGS sequence"/>
</dbReference>
<accession>A0A1M7SDQ7</accession>
<evidence type="ECO:0000313" key="1">
    <source>
        <dbReference type="EMBL" id="SHN56618.1"/>
    </source>
</evidence>
<dbReference type="SUPFAM" id="SSF56317">
    <property type="entry name" value="Carbon-nitrogen hydrolase"/>
    <property type="match status" value="1"/>
</dbReference>
<name>A0A1M7SDQ7_9FIRM</name>
<organism evidence="1 2">
    <name type="scientific">Butyrivibrio hungatei DSM 14810</name>
    <dbReference type="NCBI Taxonomy" id="1121132"/>
    <lineage>
        <taxon>Bacteria</taxon>
        <taxon>Bacillati</taxon>
        <taxon>Bacillota</taxon>
        <taxon>Clostridia</taxon>
        <taxon>Lachnospirales</taxon>
        <taxon>Lachnospiraceae</taxon>
        <taxon>Butyrivibrio</taxon>
    </lineage>
</organism>
<evidence type="ECO:0000313" key="2">
    <source>
        <dbReference type="Proteomes" id="UP000184097"/>
    </source>
</evidence>
<dbReference type="InterPro" id="IPR036526">
    <property type="entry name" value="C-N_Hydrolase_sf"/>
</dbReference>
<dbReference type="EMBL" id="FRDH01000006">
    <property type="protein sequence ID" value="SHN56618.1"/>
    <property type="molecule type" value="Genomic_DNA"/>
</dbReference>
<dbReference type="Gene3D" id="3.60.110.10">
    <property type="entry name" value="Carbon-nitrogen hydrolase"/>
    <property type="match status" value="1"/>
</dbReference>
<reference evidence="1 2" key="1">
    <citation type="submission" date="2016-12" db="EMBL/GenBank/DDBJ databases">
        <authorList>
            <person name="Song W.-J."/>
            <person name="Kurnit D.M."/>
        </authorList>
    </citation>
    <scope>NUCLEOTIDE SEQUENCE [LARGE SCALE GENOMIC DNA]</scope>
    <source>
        <strain evidence="1 2">DSM 14810</strain>
    </source>
</reference>
<sequence>MGKKEIDELTATADLLAEMIAYLIKHKDRIQQVYNKVNKNRNHKGLDKNKYESGYDYQSKEEIESAFHKLKHEKDAMSILVEAYPLLVGTDHLIGKCLRKCVENSSIRIGKNHYLKFENGINSSKSQSTTNLMIFPRCIAMWEGSGEDREVESDSFNVFLKYARYMDMSGEYSKKKYKINCYFLGRLKAAHPDVYAIGKNSLKIGMSPMSCDYKLQNKNCKKGDLFLPKPWNRMDKEKIKSTVIDVIKKAEKEHVNLLVFPEMLGYIGLKEEICSFVRSNNHIYLKLIVLPSVWTICDDKGTNTSCLIQTYDGIEVFSQGKLIAYNDKNTDRAEALTPDDTINLLYDDAHGCMGIMICRSALETKVRNMIVDELGVKLLIIPSWSSKSHSFERMMLSVADMNCNIIWVNTCSAIENIDNKKEYKEPICMATQICKVRNMEVPNYKRFIPMNNCNKECINGGVCLFTADIEGVVRNE</sequence>
<protein>
    <submittedName>
        <fullName evidence="1">Uncharacterized protein</fullName>
    </submittedName>
</protein>
<dbReference type="RefSeq" id="WP_072702486.1">
    <property type="nucleotide sequence ID" value="NZ_FRDH01000006.1"/>
</dbReference>
<proteinExistence type="predicted"/>
<gene>
    <name evidence="1" type="ORF">SAMN02745247_01537</name>
</gene>